<dbReference type="SUPFAM" id="SSF53901">
    <property type="entry name" value="Thiolase-like"/>
    <property type="match status" value="2"/>
</dbReference>
<dbReference type="PIRSF" id="PIRSF000429">
    <property type="entry name" value="Ac-CoA_Ac_transf"/>
    <property type="match status" value="1"/>
</dbReference>
<evidence type="ECO:0000259" key="7">
    <source>
        <dbReference type="Pfam" id="PF02803"/>
    </source>
</evidence>
<accession>A0A5B9R5Z5</accession>
<dbReference type="NCBIfam" id="TIGR01930">
    <property type="entry name" value="AcCoA-C-Actrans"/>
    <property type="match status" value="1"/>
</dbReference>
<dbReference type="Proteomes" id="UP000325286">
    <property type="component" value="Chromosome"/>
</dbReference>
<evidence type="ECO:0000256" key="4">
    <source>
        <dbReference type="PIRSR" id="PIRSR000429-1"/>
    </source>
</evidence>
<keyword evidence="3 5" id="KW-0012">Acyltransferase</keyword>
<gene>
    <name evidence="8" type="primary">thlA</name>
    <name evidence="8" type="ORF">UC8_39490</name>
</gene>
<feature type="active site" description="Acyl-thioester intermediate" evidence="4">
    <location>
        <position position="98"/>
    </location>
</feature>
<sequence length="434" mass="46816">MMDLPRLAVVAGIRTPLAKAFGELADVSAVDLGVHAVKAVLSQFSQAGRLQGPPAELVDELIFGNVSGPADAANIARVIALRSGLPNDRIAHTVNRNCGSGMESIVQAWHILHMQRARVVVAGGTESMSGVPLLFRHSGKNWFTQLARSKKMLTKMRTLAQWRPRMMKPVAGLELGLTDPVCGLSMGQTAERLAREFAISRQDQDQYALESHQLACAARQRCFLSGEIKPYTEGSHSLDQDNGPRCGQSLEQLARLRPIFQQDGTVTAGNSCPLTDGAAAVLLMTESEAKRQGFTPLGFVSGYAVAGCQPERMGLGPVFAIAKLLRQHDWSLDRFDLFEINEAFAAQVLACLQAMQSQRFAEHELQQTSVLGNLPRERLNVHGGAIALGHPVGTTGTRLVITLLRALRDRGLQRGIASLCIGGGQGMAMALEVE</sequence>
<name>A0A5B9R5Z5_9BACT</name>
<evidence type="ECO:0000256" key="2">
    <source>
        <dbReference type="ARBA" id="ARBA00022679"/>
    </source>
</evidence>
<feature type="domain" description="Thiolase N-terminal" evidence="6">
    <location>
        <begin position="8"/>
        <end position="287"/>
    </location>
</feature>
<dbReference type="KEGG" id="rul:UC8_39490"/>
<dbReference type="EMBL" id="CP042914">
    <property type="protein sequence ID" value="QEG41921.1"/>
    <property type="molecule type" value="Genomic_DNA"/>
</dbReference>
<dbReference type="PROSITE" id="PS00737">
    <property type="entry name" value="THIOLASE_2"/>
    <property type="match status" value="1"/>
</dbReference>
<reference evidence="8 9" key="1">
    <citation type="submission" date="2019-08" db="EMBL/GenBank/DDBJ databases">
        <title>Deep-cultivation of Planctomycetes and their phenomic and genomic characterization uncovers novel biology.</title>
        <authorList>
            <person name="Wiegand S."/>
            <person name="Jogler M."/>
            <person name="Boedeker C."/>
            <person name="Pinto D."/>
            <person name="Vollmers J."/>
            <person name="Rivas-Marin E."/>
            <person name="Kohn T."/>
            <person name="Peeters S.H."/>
            <person name="Heuer A."/>
            <person name="Rast P."/>
            <person name="Oberbeckmann S."/>
            <person name="Bunk B."/>
            <person name="Jeske O."/>
            <person name="Meyerdierks A."/>
            <person name="Storesund J.E."/>
            <person name="Kallscheuer N."/>
            <person name="Luecker S."/>
            <person name="Lage O.M."/>
            <person name="Pohl T."/>
            <person name="Merkel B.J."/>
            <person name="Hornburger P."/>
            <person name="Mueller R.-W."/>
            <person name="Bruemmer F."/>
            <person name="Labrenz M."/>
            <person name="Spormann A.M."/>
            <person name="Op den Camp H."/>
            <person name="Overmann J."/>
            <person name="Amann R."/>
            <person name="Jetten M.S.M."/>
            <person name="Mascher T."/>
            <person name="Medema M.H."/>
            <person name="Devos D.P."/>
            <person name="Kaster A.-K."/>
            <person name="Ovreas L."/>
            <person name="Rohde M."/>
            <person name="Galperin M.Y."/>
            <person name="Jogler C."/>
        </authorList>
    </citation>
    <scope>NUCLEOTIDE SEQUENCE [LARGE SCALE GENOMIC DNA]</scope>
    <source>
        <strain evidence="8 9">UC8</strain>
    </source>
</reference>
<comment type="similarity">
    <text evidence="1 5">Belongs to the thiolase-like superfamily. Thiolase family.</text>
</comment>
<dbReference type="CDD" id="cd00751">
    <property type="entry name" value="thiolase"/>
    <property type="match status" value="1"/>
</dbReference>
<protein>
    <submittedName>
        <fullName evidence="8">Acetyl-CoA acetyltransferase</fullName>
        <ecNumber evidence="8">2.3.1.9</ecNumber>
    </submittedName>
</protein>
<dbReference type="GO" id="GO:0003985">
    <property type="term" value="F:acetyl-CoA C-acetyltransferase activity"/>
    <property type="evidence" value="ECO:0007669"/>
    <property type="project" value="UniProtKB-EC"/>
</dbReference>
<dbReference type="InterPro" id="IPR002155">
    <property type="entry name" value="Thiolase"/>
</dbReference>
<keyword evidence="2 5" id="KW-0808">Transferase</keyword>
<evidence type="ECO:0000313" key="8">
    <source>
        <dbReference type="EMBL" id="QEG41921.1"/>
    </source>
</evidence>
<dbReference type="InterPro" id="IPR016039">
    <property type="entry name" value="Thiolase-like"/>
</dbReference>
<dbReference type="InterPro" id="IPR020617">
    <property type="entry name" value="Thiolase_C"/>
</dbReference>
<feature type="active site" description="Proton acceptor" evidence="4">
    <location>
        <position position="420"/>
    </location>
</feature>
<feature type="active site" description="Proton acceptor" evidence="4">
    <location>
        <position position="390"/>
    </location>
</feature>
<proteinExistence type="inferred from homology"/>
<evidence type="ECO:0000256" key="3">
    <source>
        <dbReference type="ARBA" id="ARBA00023315"/>
    </source>
</evidence>
<dbReference type="EC" id="2.3.1.9" evidence="8"/>
<dbReference type="Pfam" id="PF02803">
    <property type="entry name" value="Thiolase_C"/>
    <property type="match status" value="1"/>
</dbReference>
<evidence type="ECO:0000313" key="9">
    <source>
        <dbReference type="Proteomes" id="UP000325286"/>
    </source>
</evidence>
<evidence type="ECO:0000256" key="1">
    <source>
        <dbReference type="ARBA" id="ARBA00010982"/>
    </source>
</evidence>
<dbReference type="InterPro" id="IPR020615">
    <property type="entry name" value="Thiolase_acyl_enz_int_AS"/>
</dbReference>
<evidence type="ECO:0000256" key="5">
    <source>
        <dbReference type="RuleBase" id="RU003557"/>
    </source>
</evidence>
<dbReference type="RefSeq" id="WP_202908905.1">
    <property type="nucleotide sequence ID" value="NZ_CP042914.1"/>
</dbReference>
<feature type="domain" description="Thiolase C-terminal" evidence="7">
    <location>
        <begin position="295"/>
        <end position="432"/>
    </location>
</feature>
<keyword evidence="9" id="KW-1185">Reference proteome</keyword>
<organism evidence="8 9">
    <name type="scientific">Roseimaritima ulvae</name>
    <dbReference type="NCBI Taxonomy" id="980254"/>
    <lineage>
        <taxon>Bacteria</taxon>
        <taxon>Pseudomonadati</taxon>
        <taxon>Planctomycetota</taxon>
        <taxon>Planctomycetia</taxon>
        <taxon>Pirellulales</taxon>
        <taxon>Pirellulaceae</taxon>
        <taxon>Roseimaritima</taxon>
    </lineage>
</organism>
<evidence type="ECO:0000259" key="6">
    <source>
        <dbReference type="Pfam" id="PF00108"/>
    </source>
</evidence>
<dbReference type="PANTHER" id="PTHR18919:SF151">
    <property type="entry name" value="BLR2427 PROTEIN"/>
    <property type="match status" value="1"/>
</dbReference>
<dbReference type="Pfam" id="PF00108">
    <property type="entry name" value="Thiolase_N"/>
    <property type="match status" value="1"/>
</dbReference>
<dbReference type="InterPro" id="IPR020610">
    <property type="entry name" value="Thiolase_AS"/>
</dbReference>
<dbReference type="AlphaFoldDB" id="A0A5B9R5Z5"/>
<dbReference type="PANTHER" id="PTHR18919">
    <property type="entry name" value="ACETYL-COA C-ACYLTRANSFERASE"/>
    <property type="match status" value="1"/>
</dbReference>
<dbReference type="InterPro" id="IPR020613">
    <property type="entry name" value="Thiolase_CS"/>
</dbReference>
<dbReference type="PROSITE" id="PS00099">
    <property type="entry name" value="THIOLASE_3"/>
    <property type="match status" value="1"/>
</dbReference>
<dbReference type="InterPro" id="IPR020616">
    <property type="entry name" value="Thiolase_N"/>
</dbReference>
<dbReference type="PROSITE" id="PS00098">
    <property type="entry name" value="THIOLASE_1"/>
    <property type="match status" value="1"/>
</dbReference>
<dbReference type="Gene3D" id="3.40.47.10">
    <property type="match status" value="1"/>
</dbReference>